<keyword evidence="10" id="KW-1185">Reference proteome</keyword>
<sequence length="173" mass="20291">MNEEQLIKQAQRGDTDALASLFREHYTFVLKYLTKVTLNPVWAEDLTQDTIVRAMEKISLYNGKSKFSSWLITIASRLMSDQAQRRKREKLWQEQEQSVRRLEWKAGHEQEDWPEVLNALGGLDHDMRMPLLLKHYYGYTYDEIGDMLGIPGGTAKSRVHHGIKLLRKEMDLR</sequence>
<comment type="similarity">
    <text evidence="1 6">Belongs to the sigma-70 factor family. ECF subfamily.</text>
</comment>
<keyword evidence="2 6" id="KW-0805">Transcription regulation</keyword>
<dbReference type="InterPro" id="IPR013325">
    <property type="entry name" value="RNA_pol_sigma_r2"/>
</dbReference>
<evidence type="ECO:0000259" key="7">
    <source>
        <dbReference type="Pfam" id="PF04542"/>
    </source>
</evidence>
<dbReference type="Pfam" id="PF04542">
    <property type="entry name" value="Sigma70_r2"/>
    <property type="match status" value="1"/>
</dbReference>
<dbReference type="Gene3D" id="1.10.10.10">
    <property type="entry name" value="Winged helix-like DNA-binding domain superfamily/Winged helix DNA-binding domain"/>
    <property type="match status" value="1"/>
</dbReference>
<dbReference type="InterPro" id="IPR014284">
    <property type="entry name" value="RNA_pol_sigma-70_dom"/>
</dbReference>
<dbReference type="SUPFAM" id="SSF88659">
    <property type="entry name" value="Sigma3 and sigma4 domains of RNA polymerase sigma factors"/>
    <property type="match status" value="1"/>
</dbReference>
<name>A0ABW5PK85_9BACL</name>
<evidence type="ECO:0000313" key="9">
    <source>
        <dbReference type="EMBL" id="MFD2615668.1"/>
    </source>
</evidence>
<dbReference type="InterPro" id="IPR013324">
    <property type="entry name" value="RNA_pol_sigma_r3/r4-like"/>
</dbReference>
<evidence type="ECO:0000256" key="2">
    <source>
        <dbReference type="ARBA" id="ARBA00023015"/>
    </source>
</evidence>
<feature type="domain" description="RNA polymerase sigma-70 region 4" evidence="8">
    <location>
        <begin position="119"/>
        <end position="168"/>
    </location>
</feature>
<dbReference type="PANTHER" id="PTHR43133">
    <property type="entry name" value="RNA POLYMERASE ECF-TYPE SIGMA FACTO"/>
    <property type="match status" value="1"/>
</dbReference>
<evidence type="ECO:0000256" key="4">
    <source>
        <dbReference type="ARBA" id="ARBA00023125"/>
    </source>
</evidence>
<dbReference type="PANTHER" id="PTHR43133:SF60">
    <property type="entry name" value="RNA POLYMERASE SIGMA FACTOR SIGV"/>
    <property type="match status" value="1"/>
</dbReference>
<feature type="domain" description="RNA polymerase sigma-70 region 2" evidence="7">
    <location>
        <begin position="21"/>
        <end position="88"/>
    </location>
</feature>
<evidence type="ECO:0000256" key="5">
    <source>
        <dbReference type="ARBA" id="ARBA00023163"/>
    </source>
</evidence>
<organism evidence="9 10">
    <name type="scientific">Paenibacillus gansuensis</name>
    <dbReference type="NCBI Taxonomy" id="306542"/>
    <lineage>
        <taxon>Bacteria</taxon>
        <taxon>Bacillati</taxon>
        <taxon>Bacillota</taxon>
        <taxon>Bacilli</taxon>
        <taxon>Bacillales</taxon>
        <taxon>Paenibacillaceae</taxon>
        <taxon>Paenibacillus</taxon>
    </lineage>
</organism>
<accession>A0ABW5PK85</accession>
<dbReference type="InterPro" id="IPR039425">
    <property type="entry name" value="RNA_pol_sigma-70-like"/>
</dbReference>
<dbReference type="SUPFAM" id="SSF88946">
    <property type="entry name" value="Sigma2 domain of RNA polymerase sigma factors"/>
    <property type="match status" value="1"/>
</dbReference>
<dbReference type="PROSITE" id="PS01063">
    <property type="entry name" value="SIGMA70_ECF"/>
    <property type="match status" value="1"/>
</dbReference>
<dbReference type="NCBIfam" id="NF007216">
    <property type="entry name" value="PRK09638.1"/>
    <property type="match status" value="1"/>
</dbReference>
<dbReference type="Gene3D" id="1.10.1740.10">
    <property type="match status" value="1"/>
</dbReference>
<reference evidence="10" key="1">
    <citation type="journal article" date="2019" name="Int. J. Syst. Evol. Microbiol.">
        <title>The Global Catalogue of Microorganisms (GCM) 10K type strain sequencing project: providing services to taxonomists for standard genome sequencing and annotation.</title>
        <authorList>
            <consortium name="The Broad Institute Genomics Platform"/>
            <consortium name="The Broad Institute Genome Sequencing Center for Infectious Disease"/>
            <person name="Wu L."/>
            <person name="Ma J."/>
        </authorList>
    </citation>
    <scope>NUCLEOTIDE SEQUENCE [LARGE SCALE GENOMIC DNA]</scope>
    <source>
        <strain evidence="10">KCTC 3950</strain>
    </source>
</reference>
<evidence type="ECO:0000256" key="6">
    <source>
        <dbReference type="RuleBase" id="RU000716"/>
    </source>
</evidence>
<evidence type="ECO:0000313" key="10">
    <source>
        <dbReference type="Proteomes" id="UP001597541"/>
    </source>
</evidence>
<comment type="caution">
    <text evidence="9">The sequence shown here is derived from an EMBL/GenBank/DDBJ whole genome shotgun (WGS) entry which is preliminary data.</text>
</comment>
<dbReference type="NCBIfam" id="TIGR02937">
    <property type="entry name" value="sigma70-ECF"/>
    <property type="match status" value="1"/>
</dbReference>
<dbReference type="InterPro" id="IPR000838">
    <property type="entry name" value="RNA_pol_sigma70_ECF_CS"/>
</dbReference>
<dbReference type="InterPro" id="IPR007627">
    <property type="entry name" value="RNA_pol_sigma70_r2"/>
</dbReference>
<dbReference type="Pfam" id="PF04545">
    <property type="entry name" value="Sigma70_r4"/>
    <property type="match status" value="1"/>
</dbReference>
<keyword evidence="5 6" id="KW-0804">Transcription</keyword>
<evidence type="ECO:0000256" key="1">
    <source>
        <dbReference type="ARBA" id="ARBA00010641"/>
    </source>
</evidence>
<gene>
    <name evidence="9" type="primary">sigY</name>
    <name evidence="9" type="ORF">ACFSUF_24990</name>
</gene>
<dbReference type="EMBL" id="JBHUME010000020">
    <property type="protein sequence ID" value="MFD2615668.1"/>
    <property type="molecule type" value="Genomic_DNA"/>
</dbReference>
<dbReference type="InterPro" id="IPR036388">
    <property type="entry name" value="WH-like_DNA-bd_sf"/>
</dbReference>
<proteinExistence type="inferred from homology"/>
<evidence type="ECO:0000259" key="8">
    <source>
        <dbReference type="Pfam" id="PF04545"/>
    </source>
</evidence>
<dbReference type="InterPro" id="IPR007630">
    <property type="entry name" value="RNA_pol_sigma70_r4"/>
</dbReference>
<keyword evidence="4 6" id="KW-0238">DNA-binding</keyword>
<evidence type="ECO:0000256" key="3">
    <source>
        <dbReference type="ARBA" id="ARBA00023082"/>
    </source>
</evidence>
<protein>
    <recommendedName>
        <fullName evidence="6">RNA polymerase sigma factor</fullName>
    </recommendedName>
</protein>
<dbReference type="RefSeq" id="WP_377607771.1">
    <property type="nucleotide sequence ID" value="NZ_JBHUME010000020.1"/>
</dbReference>
<dbReference type="Proteomes" id="UP001597541">
    <property type="component" value="Unassembled WGS sequence"/>
</dbReference>
<dbReference type="CDD" id="cd06171">
    <property type="entry name" value="Sigma70_r4"/>
    <property type="match status" value="1"/>
</dbReference>
<keyword evidence="3 6" id="KW-0731">Sigma factor</keyword>